<dbReference type="InterPro" id="IPR036298">
    <property type="entry name" value="Chalcone_isomerase_sf"/>
</dbReference>
<dbReference type="SUPFAM" id="SSF54626">
    <property type="entry name" value="Chalcone isomerase"/>
    <property type="match status" value="1"/>
</dbReference>
<keyword evidence="3" id="KW-0413">Isomerase</keyword>
<gene>
    <name evidence="3" type="ORF">ACFODZ_14485</name>
</gene>
<proteinExistence type="predicted"/>
<keyword evidence="1" id="KW-0732">Signal</keyword>
<feature type="signal peptide" evidence="1">
    <location>
        <begin position="1"/>
        <end position="20"/>
    </location>
</feature>
<organism evidence="3 4">
    <name type="scientific">Marinicella sediminis</name>
    <dbReference type="NCBI Taxonomy" id="1792834"/>
    <lineage>
        <taxon>Bacteria</taxon>
        <taxon>Pseudomonadati</taxon>
        <taxon>Pseudomonadota</taxon>
        <taxon>Gammaproteobacteria</taxon>
        <taxon>Lysobacterales</taxon>
        <taxon>Marinicellaceae</taxon>
        <taxon>Marinicella</taxon>
    </lineage>
</organism>
<dbReference type="InterPro" id="IPR016087">
    <property type="entry name" value="Chalcone_isomerase"/>
</dbReference>
<keyword evidence="4" id="KW-1185">Reference proteome</keyword>
<name>A0ABV7JBU8_9GAMM</name>
<dbReference type="RefSeq" id="WP_157892992.1">
    <property type="nucleotide sequence ID" value="NZ_JBHRTS010000008.1"/>
</dbReference>
<evidence type="ECO:0000313" key="3">
    <source>
        <dbReference type="EMBL" id="MFC3195459.1"/>
    </source>
</evidence>
<evidence type="ECO:0000256" key="1">
    <source>
        <dbReference type="SAM" id="SignalP"/>
    </source>
</evidence>
<dbReference type="Pfam" id="PF16036">
    <property type="entry name" value="Chalcone_3"/>
    <property type="match status" value="1"/>
</dbReference>
<sequence>MISKKFTALASLLLCQTAWATDNLPSTISHNTADFQLCEDFTLRYGVVIKVAEIGWYAPDCSASVSLLEANQKILRFHYHKNVSGDFFRESAEEYFLINLENKEQQRDLTQPLQQFNQGYTDIKSGEYFDLVHWQDKELNLFKNNQLLASTTNPILANKYFNIWFGKSPVINKLKKAFIESP</sequence>
<protein>
    <submittedName>
        <fullName evidence="3">Chalcone isomerase family protein</fullName>
    </submittedName>
</protein>
<dbReference type="Proteomes" id="UP001595533">
    <property type="component" value="Unassembled WGS sequence"/>
</dbReference>
<dbReference type="EMBL" id="JBHRTS010000008">
    <property type="protein sequence ID" value="MFC3195459.1"/>
    <property type="molecule type" value="Genomic_DNA"/>
</dbReference>
<accession>A0ABV7JBU8</accession>
<evidence type="ECO:0000259" key="2">
    <source>
        <dbReference type="Pfam" id="PF16036"/>
    </source>
</evidence>
<comment type="caution">
    <text evidence="3">The sequence shown here is derived from an EMBL/GenBank/DDBJ whole genome shotgun (WGS) entry which is preliminary data.</text>
</comment>
<feature type="domain" description="Chalcone isomerase" evidence="2">
    <location>
        <begin position="23"/>
        <end position="177"/>
    </location>
</feature>
<feature type="chain" id="PRO_5046241108" evidence="1">
    <location>
        <begin position="21"/>
        <end position="182"/>
    </location>
</feature>
<reference evidence="4" key="1">
    <citation type="journal article" date="2019" name="Int. J. Syst. Evol. Microbiol.">
        <title>The Global Catalogue of Microorganisms (GCM) 10K type strain sequencing project: providing services to taxonomists for standard genome sequencing and annotation.</title>
        <authorList>
            <consortium name="The Broad Institute Genomics Platform"/>
            <consortium name="The Broad Institute Genome Sequencing Center for Infectious Disease"/>
            <person name="Wu L."/>
            <person name="Ma J."/>
        </authorList>
    </citation>
    <scope>NUCLEOTIDE SEQUENCE [LARGE SCALE GENOMIC DNA]</scope>
    <source>
        <strain evidence="4">KCTC 42953</strain>
    </source>
</reference>
<dbReference type="GO" id="GO:0016853">
    <property type="term" value="F:isomerase activity"/>
    <property type="evidence" value="ECO:0007669"/>
    <property type="project" value="UniProtKB-KW"/>
</dbReference>
<evidence type="ECO:0000313" key="4">
    <source>
        <dbReference type="Proteomes" id="UP001595533"/>
    </source>
</evidence>